<dbReference type="RefSeq" id="WP_165879257.1">
    <property type="nucleotide sequence ID" value="NZ_JAAOIA010000004.1"/>
</dbReference>
<proteinExistence type="predicted"/>
<reference evidence="2" key="1">
    <citation type="submission" date="2021-07" db="EMBL/GenBank/DDBJ databases">
        <authorList>
            <person name="Stanton E."/>
        </authorList>
    </citation>
    <scope>NUCLEOTIDE SEQUENCE</scope>
    <source>
        <strain evidence="2">2021EL-01139</strain>
    </source>
</reference>
<evidence type="ECO:0000313" key="3">
    <source>
        <dbReference type="Proteomes" id="UP001155882"/>
    </source>
</evidence>
<dbReference type="EMBL" id="JAHWLI010000042">
    <property type="protein sequence ID" value="MBW3117458.1"/>
    <property type="molecule type" value="Genomic_DNA"/>
</dbReference>
<dbReference type="AlphaFoldDB" id="A0AAE2ZG87"/>
<evidence type="ECO:0000313" key="2">
    <source>
        <dbReference type="EMBL" id="MBW3117458.1"/>
    </source>
</evidence>
<dbReference type="Proteomes" id="UP001155882">
    <property type="component" value="Unassembled WGS sequence"/>
</dbReference>
<evidence type="ECO:0000256" key="1">
    <source>
        <dbReference type="SAM" id="Coils"/>
    </source>
</evidence>
<feature type="coiled-coil region" evidence="1">
    <location>
        <begin position="136"/>
        <end position="163"/>
    </location>
</feature>
<name>A0AAE2ZG87_PRORE</name>
<gene>
    <name evidence="2" type="ORF">KYI77_13445</name>
</gene>
<protein>
    <submittedName>
        <fullName evidence="2">Uncharacterized protein</fullName>
    </submittedName>
</protein>
<comment type="caution">
    <text evidence="2">The sequence shown here is derived from an EMBL/GenBank/DDBJ whole genome shotgun (WGS) entry which is preliminary data.</text>
</comment>
<accession>A0AAE2ZG87</accession>
<organism evidence="2 3">
    <name type="scientific">Providencia rettgeri</name>
    <dbReference type="NCBI Taxonomy" id="587"/>
    <lineage>
        <taxon>Bacteria</taxon>
        <taxon>Pseudomonadati</taxon>
        <taxon>Pseudomonadota</taxon>
        <taxon>Gammaproteobacteria</taxon>
        <taxon>Enterobacterales</taxon>
        <taxon>Morganellaceae</taxon>
        <taxon>Providencia</taxon>
    </lineage>
</organism>
<sequence length="226" mass="25001">MRANSQSLNVNTLQASNINKSTNKSSGKIAVTASRIQNSAEQCPVASKKKVCFSDVSQMKEFSSKEAPSEIAKTRSFDISTSTGLPITSKKTVTTENIKNLRSDTSKNLSNIAKKIKSIGTSDGRGSKIILSENTMTKLNNKLSELKGNVQDYRNELERSTYQHNSKKENVLNELEGKINNTIAIFQQGNAKNSFLSGEFSIDKTSRTYADTQNRKEDYKTGNGYY</sequence>
<keyword evidence="1" id="KW-0175">Coiled coil</keyword>